<dbReference type="InterPro" id="IPR000477">
    <property type="entry name" value="RT_dom"/>
</dbReference>
<dbReference type="InParanoid" id="E0VPI4"/>
<evidence type="ECO:0000256" key="2">
    <source>
        <dbReference type="ARBA" id="ARBA00012493"/>
    </source>
</evidence>
<keyword evidence="6 14" id="KW-0548">Nucleotidyltransferase</keyword>
<dbReference type="GO" id="GO:0042162">
    <property type="term" value="F:telomeric DNA binding"/>
    <property type="evidence" value="ECO:0007669"/>
    <property type="project" value="TreeGrafter"/>
</dbReference>
<dbReference type="PROSITE" id="PS50878">
    <property type="entry name" value="RT_POL"/>
    <property type="match status" value="1"/>
</dbReference>
<comment type="function">
    <text evidence="14">Telomerase is a ribonucleoprotein enzyme essential for the replication of chromosome termini in most eukaryotes. It elongates telomeres. It is a reverse transcriptase that adds simple sequence repeats to chromosome ends by copying a template sequence within the RNA component of the enzyme.</text>
</comment>
<dbReference type="EMBL" id="DS235366">
    <property type="protein sequence ID" value="EEB15290.1"/>
    <property type="molecule type" value="Genomic_DNA"/>
</dbReference>
<keyword evidence="8 14" id="KW-0460">Magnesium</keyword>
<dbReference type="InterPro" id="IPR003545">
    <property type="entry name" value="Telomerase_RT"/>
</dbReference>
<evidence type="ECO:0000256" key="4">
    <source>
        <dbReference type="ARBA" id="ARBA00022454"/>
    </source>
</evidence>
<evidence type="ECO:0000313" key="18">
    <source>
        <dbReference type="Proteomes" id="UP000009046"/>
    </source>
</evidence>
<keyword evidence="10 14" id="KW-0695">RNA-directed DNA polymerase</keyword>
<dbReference type="OrthoDB" id="289721at2759"/>
<evidence type="ECO:0000259" key="15">
    <source>
        <dbReference type="PROSITE" id="PS50878"/>
    </source>
</evidence>
<reference evidence="16" key="2">
    <citation type="submission" date="2007-04" db="EMBL/GenBank/DDBJ databases">
        <title>The genome of the human body louse.</title>
        <authorList>
            <consortium name="The Human Body Louse Genome Consortium"/>
            <person name="Kirkness E."/>
            <person name="Walenz B."/>
            <person name="Hass B."/>
            <person name="Bruggner R."/>
            <person name="Strausberg R."/>
        </authorList>
    </citation>
    <scope>NUCLEOTIDE SEQUENCE</scope>
    <source>
        <strain evidence="16">USDA</strain>
    </source>
</reference>
<dbReference type="EC" id="2.7.7.49" evidence="2 14"/>
<dbReference type="SMART" id="SM00975">
    <property type="entry name" value="Telomerase_RBD"/>
    <property type="match status" value="1"/>
</dbReference>
<dbReference type="PANTHER" id="PTHR12066">
    <property type="entry name" value="TELOMERASE REVERSE TRANSCRIPTASE"/>
    <property type="match status" value="1"/>
</dbReference>
<dbReference type="PANTHER" id="PTHR12066:SF0">
    <property type="entry name" value="TELOMERASE REVERSE TRANSCRIPTASE"/>
    <property type="match status" value="1"/>
</dbReference>
<dbReference type="HOGENOM" id="CLU_302134_0_0_1"/>
<evidence type="ECO:0000256" key="9">
    <source>
        <dbReference type="ARBA" id="ARBA00022895"/>
    </source>
</evidence>
<keyword evidence="7 14" id="KW-0479">Metal-binding</keyword>
<proteinExistence type="inferred from homology"/>
<dbReference type="EMBL" id="AAZO01004190">
    <property type="status" value="NOT_ANNOTATED_CDS"/>
    <property type="molecule type" value="Genomic_DNA"/>
</dbReference>
<evidence type="ECO:0000313" key="17">
    <source>
        <dbReference type="EnsemblMetazoa" id="PHUM360500-PA"/>
    </source>
</evidence>
<dbReference type="VEuPathDB" id="VectorBase:PHUM360500"/>
<evidence type="ECO:0000256" key="10">
    <source>
        <dbReference type="ARBA" id="ARBA00022918"/>
    </source>
</evidence>
<evidence type="ECO:0000256" key="11">
    <source>
        <dbReference type="ARBA" id="ARBA00023242"/>
    </source>
</evidence>
<dbReference type="GO" id="GO:0007004">
    <property type="term" value="P:telomere maintenance via telomerase"/>
    <property type="evidence" value="ECO:0007669"/>
    <property type="project" value="TreeGrafter"/>
</dbReference>
<evidence type="ECO:0000256" key="7">
    <source>
        <dbReference type="ARBA" id="ARBA00022723"/>
    </source>
</evidence>
<keyword evidence="5 14" id="KW-0808">Transferase</keyword>
<dbReference type="KEGG" id="phu:Phum_PHUM360500"/>
<keyword evidence="11 14" id="KW-0539">Nucleus</keyword>
<dbReference type="SUPFAM" id="SSF56672">
    <property type="entry name" value="DNA/RNA polymerases"/>
    <property type="match status" value="1"/>
</dbReference>
<dbReference type="GO" id="GO:0000781">
    <property type="term" value="C:chromosome, telomeric region"/>
    <property type="evidence" value="ECO:0007669"/>
    <property type="project" value="UniProtKB-SubCell"/>
</dbReference>
<keyword evidence="4 14" id="KW-0158">Chromosome</keyword>
<dbReference type="GO" id="GO:0003720">
    <property type="term" value="F:telomerase activity"/>
    <property type="evidence" value="ECO:0007669"/>
    <property type="project" value="InterPro"/>
</dbReference>
<feature type="domain" description="Reverse transcriptase" evidence="15">
    <location>
        <begin position="500"/>
        <end position="823"/>
    </location>
</feature>
<dbReference type="CDD" id="cd01648">
    <property type="entry name" value="TERT"/>
    <property type="match status" value="1"/>
</dbReference>
<dbReference type="STRING" id="121224.E0VPI4"/>
<evidence type="ECO:0000256" key="8">
    <source>
        <dbReference type="ARBA" id="ARBA00022842"/>
    </source>
</evidence>
<keyword evidence="9 14" id="KW-0779">Telomere</keyword>
<name>E0VPI4_PEDHC</name>
<evidence type="ECO:0000256" key="1">
    <source>
        <dbReference type="ARBA" id="ARBA00008001"/>
    </source>
</evidence>
<dbReference type="RefSeq" id="XP_002428028.1">
    <property type="nucleotide sequence ID" value="XM_002427983.1"/>
</dbReference>
<evidence type="ECO:0000256" key="12">
    <source>
        <dbReference type="ARBA" id="ARBA00032044"/>
    </source>
</evidence>
<dbReference type="Gene3D" id="1.10.132.70">
    <property type="match status" value="1"/>
</dbReference>
<evidence type="ECO:0000256" key="13">
    <source>
        <dbReference type="ARBA" id="ARBA00048173"/>
    </source>
</evidence>
<keyword evidence="18" id="KW-1185">Reference proteome</keyword>
<dbReference type="eggNOG" id="KOG1005">
    <property type="taxonomic scope" value="Eukaryota"/>
</dbReference>
<dbReference type="InterPro" id="IPR021891">
    <property type="entry name" value="Telomerase_RBD"/>
</dbReference>
<comment type="catalytic activity">
    <reaction evidence="13 14">
        <text>DNA(n) + a 2'-deoxyribonucleoside 5'-triphosphate = DNA(n+1) + diphosphate</text>
        <dbReference type="Rhea" id="RHEA:22508"/>
        <dbReference type="Rhea" id="RHEA-COMP:17339"/>
        <dbReference type="Rhea" id="RHEA-COMP:17340"/>
        <dbReference type="ChEBI" id="CHEBI:33019"/>
        <dbReference type="ChEBI" id="CHEBI:61560"/>
        <dbReference type="ChEBI" id="CHEBI:173112"/>
        <dbReference type="EC" id="2.7.7.49"/>
    </reaction>
</comment>
<dbReference type="CTD" id="8232130"/>
<gene>
    <name evidence="17" type="primary">8232130</name>
    <name evidence="16" type="ORF">Phum_PHUM360500</name>
</gene>
<dbReference type="Gene3D" id="3.30.70.2630">
    <property type="match status" value="1"/>
</dbReference>
<evidence type="ECO:0000256" key="6">
    <source>
        <dbReference type="ARBA" id="ARBA00022695"/>
    </source>
</evidence>
<comment type="subcellular location">
    <subcellularLocation>
        <location evidence="14">Nucleus</location>
    </subcellularLocation>
    <subcellularLocation>
        <location evidence="14">Chromosome</location>
        <location evidence="14">Telomere</location>
    </subcellularLocation>
</comment>
<dbReference type="EnsemblMetazoa" id="PHUM360500-RA">
    <property type="protein sequence ID" value="PHUM360500-PA"/>
    <property type="gene ID" value="PHUM360500"/>
</dbReference>
<reference evidence="16" key="1">
    <citation type="submission" date="2007-04" db="EMBL/GenBank/DDBJ databases">
        <title>Annotation of Pediculus humanus corporis strain USDA.</title>
        <authorList>
            <person name="Kirkness E."/>
            <person name="Hannick L."/>
            <person name="Hass B."/>
            <person name="Bruggner R."/>
            <person name="Lawson D."/>
            <person name="Bidwell S."/>
            <person name="Joardar V."/>
            <person name="Caler E."/>
            <person name="Walenz B."/>
            <person name="Inman J."/>
            <person name="Schobel S."/>
            <person name="Galinsky K."/>
            <person name="Amedeo P."/>
            <person name="Strausberg R."/>
        </authorList>
    </citation>
    <scope>NUCLEOTIDE SEQUENCE</scope>
    <source>
        <strain evidence="16">USDA</strain>
    </source>
</reference>
<sequence length="988" mass="117949">MYLILKISGFHDVESLKEFSLRFCNNVSCSENNFDKIIICHKEKSWFDNINNYNYDKSYDELLSAFKKRCHLLNGIFKFKITSIFNCIYREFDKCLRNYILTQCYLFYDYGINAYLVIVDHKEVNDIIKSNKNNGNNLHETLHKKFNNSNINKNHSECQTMIDNNYKYLEIQSKENGKKFFFDTKENFKPISFKSLEHSIKNTKPYFNLPRNEKCPEQEIFNLKCILYDMVPKSQWPENHILSYNDDKKLLDFIINLKTKTSKKIQTLMMEQSSNWMQYKNFLFTFLNNHNKINRYNGYGRILKKHLKNCKNAAAAAAAAATTNDKSFPIPKKIIFTYLIDIIRKVIPFYFFGSNNNLRKKFFNEIIKIFKMSSGENLNLFGFYQMLTKCKKNLQWCKEMNNDEIENVMLIKTLKFIIFHYLFVIIKNNFYVTETGTSGYGLRFYNKKIMMKKSNEYLNKLIVNKNLKLYRRWDDDLFTIERKWMDSGVIDGINLKKKSKIFMSDSTEFKQPPAILRFLPKNDFLFKGMRIITNIPNKKKTIHLNYCRECDGLSEKFEERNRERMDKIYLTKLFLEYLNGKVSTGMKTTSADFTLEKNWKKIINLKKEYGDLYFVKADVTEAFDSILHDKLFDIIRENSREKFKERVQLYEITEWKMANNKKLFLRKRYSFDGIPKNNTILINCTDRNENGKLKEFHTGEFENVIRQMVQFQRIYVNGKLYKVTKGLTQGNSGKFSYHLCDLYYSYMDKIKFDKLTKCDDTVLIRYVDDYLFVSPCLKKSIEFYKIVKRGIREYNVKFNFEKLKTNVTNASNVNEINYYGFAFNFSTMTVKPDYGKYKNTDLLSRIKLRDTFNGFIYDKNEFLKRKLAETNVLKLSPGLIGCNDSNAMRIIMRNAFIMQSVKTVLLTDYLYPKNDKNELYVFKMLIKSFNKIKKFFLKFNYISGDDDDESVKIFIFSALQVFKNRSGQFKTVVKLLKYRFKKYKKRKW</sequence>
<dbReference type="GO" id="GO:0000333">
    <property type="term" value="C:telomerase catalytic core complex"/>
    <property type="evidence" value="ECO:0007669"/>
    <property type="project" value="TreeGrafter"/>
</dbReference>
<dbReference type="Proteomes" id="UP000009046">
    <property type="component" value="Unassembled WGS sequence"/>
</dbReference>
<evidence type="ECO:0000256" key="3">
    <source>
        <dbReference type="ARBA" id="ARBA00016182"/>
    </source>
</evidence>
<evidence type="ECO:0000256" key="5">
    <source>
        <dbReference type="ARBA" id="ARBA00022679"/>
    </source>
</evidence>
<organism>
    <name type="scientific">Pediculus humanus subsp. corporis</name>
    <name type="common">Body louse</name>
    <dbReference type="NCBI Taxonomy" id="121224"/>
    <lineage>
        <taxon>Eukaryota</taxon>
        <taxon>Metazoa</taxon>
        <taxon>Ecdysozoa</taxon>
        <taxon>Arthropoda</taxon>
        <taxon>Hexapoda</taxon>
        <taxon>Insecta</taxon>
        <taxon>Pterygota</taxon>
        <taxon>Neoptera</taxon>
        <taxon>Paraneoptera</taxon>
        <taxon>Psocodea</taxon>
        <taxon>Troctomorpha</taxon>
        <taxon>Phthiraptera</taxon>
        <taxon>Anoplura</taxon>
        <taxon>Pediculidae</taxon>
        <taxon>Pediculus</taxon>
    </lineage>
</organism>
<dbReference type="GeneID" id="8232130"/>
<reference evidence="17" key="3">
    <citation type="submission" date="2020-05" db="UniProtKB">
        <authorList>
            <consortium name="EnsemblMetazoa"/>
        </authorList>
    </citation>
    <scope>IDENTIFICATION</scope>
    <source>
        <strain evidence="17">USDA</strain>
    </source>
</reference>
<dbReference type="AlphaFoldDB" id="E0VPI4"/>
<dbReference type="GO" id="GO:0070034">
    <property type="term" value="F:telomerase RNA binding"/>
    <property type="evidence" value="ECO:0007669"/>
    <property type="project" value="TreeGrafter"/>
</dbReference>
<dbReference type="InterPro" id="IPR043502">
    <property type="entry name" value="DNA/RNA_pol_sf"/>
</dbReference>
<evidence type="ECO:0000313" key="16">
    <source>
        <dbReference type="EMBL" id="EEB15290.1"/>
    </source>
</evidence>
<dbReference type="Pfam" id="PF12009">
    <property type="entry name" value="Telomerase_RBD"/>
    <property type="match status" value="1"/>
</dbReference>
<protein>
    <recommendedName>
        <fullName evidence="3 14">Telomerase reverse transcriptase</fullName>
        <ecNumber evidence="2 14">2.7.7.49</ecNumber>
    </recommendedName>
    <alternativeName>
        <fullName evidence="12 14">Telomerase catalytic subunit</fullName>
    </alternativeName>
</protein>
<comment type="similarity">
    <text evidence="1 14">Belongs to the reverse transcriptase family. Telomerase subfamily.</text>
</comment>
<evidence type="ECO:0000256" key="14">
    <source>
        <dbReference type="RuleBase" id="RU365061"/>
    </source>
</evidence>
<accession>E0VPI4</accession>
<dbReference type="GO" id="GO:0046872">
    <property type="term" value="F:metal ion binding"/>
    <property type="evidence" value="ECO:0007669"/>
    <property type="project" value="UniProtKB-KW"/>
</dbReference>